<dbReference type="AlphaFoldDB" id="A0A919MWW7"/>
<evidence type="ECO:0000256" key="1">
    <source>
        <dbReference type="SAM" id="MobiDB-lite"/>
    </source>
</evidence>
<dbReference type="EMBL" id="BOMV01000023">
    <property type="protein sequence ID" value="GIE95090.1"/>
    <property type="molecule type" value="Genomic_DNA"/>
</dbReference>
<proteinExistence type="predicted"/>
<reference evidence="2" key="1">
    <citation type="submission" date="2021-01" db="EMBL/GenBank/DDBJ databases">
        <title>Whole genome shotgun sequence of Actinoplanes rishiriensis NBRC 108556.</title>
        <authorList>
            <person name="Komaki H."/>
            <person name="Tamura T."/>
        </authorList>
    </citation>
    <scope>NUCLEOTIDE SEQUENCE</scope>
    <source>
        <strain evidence="2">NBRC 108556</strain>
    </source>
</reference>
<organism evidence="2 3">
    <name type="scientific">Paractinoplanes rishiriensis</name>
    <dbReference type="NCBI Taxonomy" id="1050105"/>
    <lineage>
        <taxon>Bacteria</taxon>
        <taxon>Bacillati</taxon>
        <taxon>Actinomycetota</taxon>
        <taxon>Actinomycetes</taxon>
        <taxon>Micromonosporales</taxon>
        <taxon>Micromonosporaceae</taxon>
        <taxon>Paractinoplanes</taxon>
    </lineage>
</organism>
<dbReference type="RefSeq" id="WP_203781386.1">
    <property type="nucleotide sequence ID" value="NZ_BOMV01000023.1"/>
</dbReference>
<name>A0A919MWW7_9ACTN</name>
<feature type="region of interest" description="Disordered" evidence="1">
    <location>
        <begin position="35"/>
        <end position="85"/>
    </location>
</feature>
<dbReference type="Proteomes" id="UP000636960">
    <property type="component" value="Unassembled WGS sequence"/>
</dbReference>
<protein>
    <submittedName>
        <fullName evidence="2">Uncharacterized protein</fullName>
    </submittedName>
</protein>
<accession>A0A919MWW7</accession>
<sequence>MSLTSLRGYAGLASNALDTARSTFKAMADAAVQPEAGGAAPDAEPKAIMKSEAPAAPAAAEQPAPKPADQPRKGVRRGVALDAYA</sequence>
<feature type="compositionally biased region" description="Low complexity" evidence="1">
    <location>
        <begin position="52"/>
        <end position="63"/>
    </location>
</feature>
<evidence type="ECO:0000313" key="2">
    <source>
        <dbReference type="EMBL" id="GIE95090.1"/>
    </source>
</evidence>
<evidence type="ECO:0000313" key="3">
    <source>
        <dbReference type="Proteomes" id="UP000636960"/>
    </source>
</evidence>
<keyword evidence="3" id="KW-1185">Reference proteome</keyword>
<gene>
    <name evidence="2" type="ORF">Ari01nite_25550</name>
</gene>
<comment type="caution">
    <text evidence="2">The sequence shown here is derived from an EMBL/GenBank/DDBJ whole genome shotgun (WGS) entry which is preliminary data.</text>
</comment>